<evidence type="ECO:0000313" key="1">
    <source>
        <dbReference type="EMBL" id="KAL3232808.1"/>
    </source>
</evidence>
<dbReference type="Proteomes" id="UP001623330">
    <property type="component" value="Unassembled WGS sequence"/>
</dbReference>
<keyword evidence="2" id="KW-1185">Reference proteome</keyword>
<proteinExistence type="predicted"/>
<comment type="caution">
    <text evidence="1">The sequence shown here is derived from an EMBL/GenBank/DDBJ whole genome shotgun (WGS) entry which is preliminary data.</text>
</comment>
<reference evidence="1 2" key="1">
    <citation type="submission" date="2024-05" db="EMBL/GenBank/DDBJ databases">
        <title>Long read based assembly of the Candida bracarensis genome reveals expanded adhesin content.</title>
        <authorList>
            <person name="Marcet-Houben M."/>
            <person name="Ksiezopolska E."/>
            <person name="Gabaldon T."/>
        </authorList>
    </citation>
    <scope>NUCLEOTIDE SEQUENCE [LARGE SCALE GENOMIC DNA]</scope>
    <source>
        <strain evidence="1 2">CBM6</strain>
    </source>
</reference>
<dbReference type="EMBL" id="JBEVYD010000005">
    <property type="protein sequence ID" value="KAL3232808.1"/>
    <property type="molecule type" value="Genomic_DNA"/>
</dbReference>
<evidence type="ECO:0000313" key="2">
    <source>
        <dbReference type="Proteomes" id="UP001623330"/>
    </source>
</evidence>
<name>A0ABR4NVU7_9SACH</name>
<gene>
    <name evidence="1" type="ORF">RNJ44_04724</name>
</gene>
<sequence>MGLPITLYQEDLNGLQLPQKRNLDQFIRERFPSVVYPGINDLRSLQRRSGVIPMQPLSPNVRQEIYSYFVNNNNNTTHTTETNDRYDDFEWNFAMDRWNLENNLTVECSATIPDLSSYKTERNYNNTLWLYYTESNSYGEFYLYDTINCNNVKIHLDHSMIESSDVLTAIDANQINDNCYHTLLGFKSGKLILITTSLDSGTQQNSSSRDMATSRSTSDIIYESRTSTHPIRSNARYNGILEVNASLLPEYALSFNIKEGLIVNKLSDGSLHKVTIPYNATDFADVEGSELIAKINFPQFVLSNGVQVWNYDNILQINSADFPVDHEVKFWLKPDERIRNIMPLPYRDHLFLVTSERGVSVPLNPDSNLSRGRSVGANGPSYTEVTNVLPVFSLTEYNDNQYQVESFNNDKYLLVAQQHLYSTSLTIYQNCSRNHDWYTLGFIDIRTKFNISKVKQMAVLDSQPNGPPQLTIHCDDGSIRYFNITI</sequence>
<organism evidence="1 2">
    <name type="scientific">Nakaseomyces bracarensis</name>
    <dbReference type="NCBI Taxonomy" id="273131"/>
    <lineage>
        <taxon>Eukaryota</taxon>
        <taxon>Fungi</taxon>
        <taxon>Dikarya</taxon>
        <taxon>Ascomycota</taxon>
        <taxon>Saccharomycotina</taxon>
        <taxon>Saccharomycetes</taxon>
        <taxon>Saccharomycetales</taxon>
        <taxon>Saccharomycetaceae</taxon>
        <taxon>Nakaseomyces</taxon>
    </lineage>
</organism>
<protein>
    <submittedName>
        <fullName evidence="1">Protein YIG1</fullName>
    </submittedName>
</protein>
<accession>A0ABR4NVU7</accession>